<reference evidence="11" key="2">
    <citation type="journal article" date="2022" name="Hortic Res">
        <title>The genome of Dioscorea zingiberensis sheds light on the biosynthesis, origin and evolution of the medicinally important diosgenin saponins.</title>
        <authorList>
            <person name="Li Y."/>
            <person name="Tan C."/>
            <person name="Li Z."/>
            <person name="Guo J."/>
            <person name="Li S."/>
            <person name="Chen X."/>
            <person name="Wang C."/>
            <person name="Dai X."/>
            <person name="Yang H."/>
            <person name="Song W."/>
            <person name="Hou L."/>
            <person name="Xu J."/>
            <person name="Tong Z."/>
            <person name="Xu A."/>
            <person name="Yuan X."/>
            <person name="Wang W."/>
            <person name="Yang Q."/>
            <person name="Chen L."/>
            <person name="Sun Z."/>
            <person name="Wang K."/>
            <person name="Pan B."/>
            <person name="Chen J."/>
            <person name="Bao Y."/>
            <person name="Liu F."/>
            <person name="Qi X."/>
            <person name="Gang D.R."/>
            <person name="Wen J."/>
            <person name="Li J."/>
        </authorList>
    </citation>
    <scope>NUCLEOTIDE SEQUENCE</scope>
    <source>
        <strain evidence="11">Dzin_1.0</strain>
    </source>
</reference>
<dbReference type="Proteomes" id="UP001085076">
    <property type="component" value="Miscellaneous, Linkage group lg08"/>
</dbReference>
<evidence type="ECO:0000259" key="10">
    <source>
        <dbReference type="Pfam" id="PF05698"/>
    </source>
</evidence>
<evidence type="ECO:0000259" key="9">
    <source>
        <dbReference type="Pfam" id="PF05697"/>
    </source>
</evidence>
<evidence type="ECO:0000256" key="8">
    <source>
        <dbReference type="SAM" id="Coils"/>
    </source>
</evidence>
<dbReference type="Gene3D" id="1.10.3120.10">
    <property type="entry name" value="Trigger factor, C-terminal domain"/>
    <property type="match status" value="1"/>
</dbReference>
<dbReference type="InterPro" id="IPR027304">
    <property type="entry name" value="Trigger_fact/SurA_dom_sf"/>
</dbReference>
<reference evidence="11" key="1">
    <citation type="submission" date="2021-03" db="EMBL/GenBank/DDBJ databases">
        <authorList>
            <person name="Li Z."/>
            <person name="Yang C."/>
        </authorList>
    </citation>
    <scope>NUCLEOTIDE SEQUENCE</scope>
    <source>
        <strain evidence="11">Dzin_1.0</strain>
        <tissue evidence="11">Leaf</tissue>
    </source>
</reference>
<dbReference type="SUPFAM" id="SSF54534">
    <property type="entry name" value="FKBP-like"/>
    <property type="match status" value="1"/>
</dbReference>
<gene>
    <name evidence="11" type="ORF">J5N97_026530</name>
</gene>
<evidence type="ECO:0000256" key="1">
    <source>
        <dbReference type="ARBA" id="ARBA00000971"/>
    </source>
</evidence>
<dbReference type="PANTHER" id="PTHR30560:SF3">
    <property type="entry name" value="TRIGGER FACTOR-LIKE PROTEIN TIG, CHLOROPLASTIC"/>
    <property type="match status" value="1"/>
</dbReference>
<comment type="similarity">
    <text evidence="2">Belongs to the FKBP-type PPIase family. Tig subfamily.</text>
</comment>
<dbReference type="NCBIfam" id="TIGR00115">
    <property type="entry name" value="tig"/>
    <property type="match status" value="1"/>
</dbReference>
<evidence type="ECO:0000256" key="3">
    <source>
        <dbReference type="ARBA" id="ARBA00013194"/>
    </source>
</evidence>
<feature type="domain" description="Trigger factor ribosome-binding bacterial" evidence="9">
    <location>
        <begin position="85"/>
        <end position="236"/>
    </location>
</feature>
<evidence type="ECO:0000313" key="11">
    <source>
        <dbReference type="EMBL" id="KAJ0965392.1"/>
    </source>
</evidence>
<dbReference type="InterPro" id="IPR005215">
    <property type="entry name" value="Trig_fac"/>
</dbReference>
<evidence type="ECO:0000313" key="12">
    <source>
        <dbReference type="Proteomes" id="UP001085076"/>
    </source>
</evidence>
<dbReference type="PANTHER" id="PTHR30560">
    <property type="entry name" value="TRIGGER FACTOR CHAPERONE AND PEPTIDYL-PROLYL CIS/TRANS ISOMERASE"/>
    <property type="match status" value="1"/>
</dbReference>
<proteinExistence type="inferred from homology"/>
<feature type="coiled-coil region" evidence="8">
    <location>
        <begin position="481"/>
        <end position="512"/>
    </location>
</feature>
<name>A0A9D5C2H1_9LILI</name>
<dbReference type="Gene3D" id="3.10.50.40">
    <property type="match status" value="1"/>
</dbReference>
<keyword evidence="12" id="KW-1185">Reference proteome</keyword>
<dbReference type="InterPro" id="IPR037041">
    <property type="entry name" value="Trigger_fac_C_sf"/>
</dbReference>
<dbReference type="SUPFAM" id="SSF102735">
    <property type="entry name" value="Trigger factor ribosome-binding domain"/>
    <property type="match status" value="1"/>
</dbReference>
<comment type="function">
    <text evidence="7">Involved in protein export. Acts as a chaperone by maintaining the newly synthesized protein in an open conformation. Functions as a peptidyl-prolyl cis-trans isomerase.</text>
</comment>
<dbReference type="GO" id="GO:0051083">
    <property type="term" value="P:'de novo' cotranslational protein folding"/>
    <property type="evidence" value="ECO:0007669"/>
    <property type="project" value="TreeGrafter"/>
</dbReference>
<dbReference type="Pfam" id="PF05697">
    <property type="entry name" value="Trigger_N"/>
    <property type="match status" value="1"/>
</dbReference>
<dbReference type="EC" id="5.2.1.8" evidence="3"/>
<dbReference type="GO" id="GO:0044183">
    <property type="term" value="F:protein folding chaperone"/>
    <property type="evidence" value="ECO:0007669"/>
    <property type="project" value="TreeGrafter"/>
</dbReference>
<sequence>MELVFGSALHLRLHRPSLVSFSSSRSSYGYNNLSSSWSLDRASSSRHFFPRFSSSSRRVVNPVSISAGAVSVQPAEKERFPADIEVTETKLPHSSVKLRVAVPPGVCQECYRNVLDEFSKQLKVPGFRPGKKIPENILLNYAGRQNVQRATIEAILKKTLPKAVSSVQGRALADSVRITTKFSEMEDDFSQQDIFRYDVEADVAPEVKWLSENQYKNLKVVVEIEKIVNAENASEIELRRRQKALGSLRIVTDRGLQVGDLVVLDIHAETFKQDGSESEKIPSAERKGFHLDTEESDNLLPGFLDAIIGIQQGETKSFTLRFPESWEQENLRGVNAQFTVECKELFYRDLPELDDSLAEKLLPGCSTLVQVKEAILQRCREIEQSAIEQATDNAILEQLSKIVEVDVPRSLFEEQGRQLYGAKLMEMQAGRRINENQLASLSSKKAVNEFLESQRDSITSIIKQMLAVGEIFKCEDLQFSSEELVKEVEKTVKEFEQHNQEYDEERVKEQVQDVLEGAKVLEWLRENSDIQYVYR</sequence>
<dbReference type="SUPFAM" id="SSF109998">
    <property type="entry name" value="Triger factor/SurA peptide-binding domain-like"/>
    <property type="match status" value="1"/>
</dbReference>
<dbReference type="GO" id="GO:0015031">
    <property type="term" value="P:protein transport"/>
    <property type="evidence" value="ECO:0007669"/>
    <property type="project" value="InterPro"/>
</dbReference>
<comment type="caution">
    <text evidence="11">The sequence shown here is derived from an EMBL/GenBank/DDBJ whole genome shotgun (WGS) entry which is preliminary data.</text>
</comment>
<feature type="domain" description="Trigger factor C-terminal" evidence="10">
    <location>
        <begin position="367"/>
        <end position="524"/>
    </location>
</feature>
<comment type="catalytic activity">
    <reaction evidence="1">
        <text>[protein]-peptidylproline (omega=180) = [protein]-peptidylproline (omega=0)</text>
        <dbReference type="Rhea" id="RHEA:16237"/>
        <dbReference type="Rhea" id="RHEA-COMP:10747"/>
        <dbReference type="Rhea" id="RHEA-COMP:10748"/>
        <dbReference type="ChEBI" id="CHEBI:83833"/>
        <dbReference type="ChEBI" id="CHEBI:83834"/>
        <dbReference type="EC" id="5.2.1.8"/>
    </reaction>
</comment>
<evidence type="ECO:0000256" key="4">
    <source>
        <dbReference type="ARBA" id="ARBA00023110"/>
    </source>
</evidence>
<accession>A0A9D5C2H1</accession>
<dbReference type="HAMAP" id="MF_00303">
    <property type="entry name" value="Trigger_factor_Tig"/>
    <property type="match status" value="1"/>
</dbReference>
<dbReference type="Pfam" id="PF05698">
    <property type="entry name" value="Trigger_C"/>
    <property type="match status" value="1"/>
</dbReference>
<dbReference type="InterPro" id="IPR036611">
    <property type="entry name" value="Trigger_fac_ribosome-bd_sf"/>
</dbReference>
<dbReference type="OrthoDB" id="3366at2759"/>
<evidence type="ECO:0000256" key="2">
    <source>
        <dbReference type="ARBA" id="ARBA00005464"/>
    </source>
</evidence>
<keyword evidence="5" id="KW-0143">Chaperone</keyword>
<dbReference type="InterPro" id="IPR008880">
    <property type="entry name" value="Trigger_fac_C"/>
</dbReference>
<protein>
    <recommendedName>
        <fullName evidence="3">peptidylprolyl isomerase</fullName>
        <ecNumber evidence="3">5.2.1.8</ecNumber>
    </recommendedName>
</protein>
<dbReference type="Gene3D" id="3.30.70.1050">
    <property type="entry name" value="Trigger factor ribosome-binding domain"/>
    <property type="match status" value="1"/>
</dbReference>
<dbReference type="EMBL" id="JAGGNH010000008">
    <property type="protein sequence ID" value="KAJ0965392.1"/>
    <property type="molecule type" value="Genomic_DNA"/>
</dbReference>
<evidence type="ECO:0000256" key="5">
    <source>
        <dbReference type="ARBA" id="ARBA00023186"/>
    </source>
</evidence>
<keyword evidence="8" id="KW-0175">Coiled coil</keyword>
<dbReference type="AlphaFoldDB" id="A0A9D5C2H1"/>
<dbReference type="GO" id="GO:0003755">
    <property type="term" value="F:peptidyl-prolyl cis-trans isomerase activity"/>
    <property type="evidence" value="ECO:0007669"/>
    <property type="project" value="UniProtKB-KW"/>
</dbReference>
<dbReference type="GO" id="GO:0043022">
    <property type="term" value="F:ribosome binding"/>
    <property type="evidence" value="ECO:0007669"/>
    <property type="project" value="TreeGrafter"/>
</dbReference>
<dbReference type="InterPro" id="IPR046357">
    <property type="entry name" value="PPIase_dom_sf"/>
</dbReference>
<organism evidence="11 12">
    <name type="scientific">Dioscorea zingiberensis</name>
    <dbReference type="NCBI Taxonomy" id="325984"/>
    <lineage>
        <taxon>Eukaryota</taxon>
        <taxon>Viridiplantae</taxon>
        <taxon>Streptophyta</taxon>
        <taxon>Embryophyta</taxon>
        <taxon>Tracheophyta</taxon>
        <taxon>Spermatophyta</taxon>
        <taxon>Magnoliopsida</taxon>
        <taxon>Liliopsida</taxon>
        <taxon>Dioscoreales</taxon>
        <taxon>Dioscoreaceae</taxon>
        <taxon>Dioscorea</taxon>
    </lineage>
</organism>
<keyword evidence="6" id="KW-0413">Isomerase</keyword>
<dbReference type="InterPro" id="IPR008881">
    <property type="entry name" value="Trigger_fac_ribosome-bd_bac"/>
</dbReference>
<keyword evidence="4" id="KW-0697">Rotamase</keyword>
<dbReference type="FunFam" id="3.30.70.1050:FF:000004">
    <property type="entry name" value="Trigger factor"/>
    <property type="match status" value="1"/>
</dbReference>
<dbReference type="FunFam" id="1.10.3120.10:FF:000004">
    <property type="entry name" value="Chloroplast trigger factor"/>
    <property type="match status" value="1"/>
</dbReference>
<dbReference type="GO" id="GO:0043335">
    <property type="term" value="P:protein unfolding"/>
    <property type="evidence" value="ECO:0007669"/>
    <property type="project" value="TreeGrafter"/>
</dbReference>
<dbReference type="FunFam" id="3.10.50.40:FF:000001">
    <property type="entry name" value="Trigger factor"/>
    <property type="match status" value="1"/>
</dbReference>
<evidence type="ECO:0000256" key="6">
    <source>
        <dbReference type="ARBA" id="ARBA00023235"/>
    </source>
</evidence>
<evidence type="ECO:0000256" key="7">
    <source>
        <dbReference type="ARBA" id="ARBA00024849"/>
    </source>
</evidence>